<reference evidence="10" key="1">
    <citation type="journal article" date="2020" name="mSystems">
        <title>Genome- and Community-Level Interaction Insights into Carbon Utilization and Element Cycling Functions of Hydrothermarchaeota in Hydrothermal Sediment.</title>
        <authorList>
            <person name="Zhou Z."/>
            <person name="Liu Y."/>
            <person name="Xu W."/>
            <person name="Pan J."/>
            <person name="Luo Z.H."/>
            <person name="Li M."/>
        </authorList>
    </citation>
    <scope>NUCLEOTIDE SEQUENCE [LARGE SCALE GENOMIC DNA]</scope>
    <source>
        <strain evidence="10">SpSt-123</strain>
    </source>
</reference>
<proteinExistence type="inferred from homology"/>
<dbReference type="GO" id="GO:0019843">
    <property type="term" value="F:rRNA binding"/>
    <property type="evidence" value="ECO:0007669"/>
    <property type="project" value="UniProtKB-UniRule"/>
</dbReference>
<dbReference type="InterPro" id="IPR022801">
    <property type="entry name" value="Ribosomal_uS4"/>
</dbReference>
<comment type="function">
    <text evidence="6">One of the primary rRNA binding proteins, it binds directly to 16S rRNA where it nucleates assembly of the body of the 30S subunit.</text>
</comment>
<dbReference type="SMART" id="SM00363">
    <property type="entry name" value="S4"/>
    <property type="match status" value="1"/>
</dbReference>
<dbReference type="InterPro" id="IPR002942">
    <property type="entry name" value="S4_RNA-bd"/>
</dbReference>
<dbReference type="InterPro" id="IPR036986">
    <property type="entry name" value="S4_RNA-bd_sf"/>
</dbReference>
<evidence type="ECO:0000256" key="5">
    <source>
        <dbReference type="ARBA" id="ARBA00023274"/>
    </source>
</evidence>
<dbReference type="SMART" id="SM01390">
    <property type="entry name" value="Ribosomal_S4"/>
    <property type="match status" value="1"/>
</dbReference>
<dbReference type="InterPro" id="IPR018079">
    <property type="entry name" value="Ribosomal_uS4_CS"/>
</dbReference>
<keyword evidence="2 6" id="KW-0699">rRNA-binding</keyword>
<evidence type="ECO:0000256" key="4">
    <source>
        <dbReference type="ARBA" id="ARBA00022980"/>
    </source>
</evidence>
<feature type="domain" description="Small ribosomal subunit protein uS4 N-terminal" evidence="9">
    <location>
        <begin position="5"/>
        <end position="102"/>
    </location>
</feature>
<dbReference type="CDD" id="cd00165">
    <property type="entry name" value="S4"/>
    <property type="match status" value="1"/>
</dbReference>
<dbReference type="NCBIfam" id="TIGR01018">
    <property type="entry name" value="uS4_arch"/>
    <property type="match status" value="1"/>
</dbReference>
<evidence type="ECO:0000259" key="9">
    <source>
        <dbReference type="SMART" id="SM01390"/>
    </source>
</evidence>
<evidence type="ECO:0000313" key="10">
    <source>
        <dbReference type="EMBL" id="HDS10728.1"/>
    </source>
</evidence>
<evidence type="ECO:0000256" key="7">
    <source>
        <dbReference type="RuleBase" id="RU003699"/>
    </source>
</evidence>
<dbReference type="Pfam" id="PF01479">
    <property type="entry name" value="S4"/>
    <property type="match status" value="1"/>
</dbReference>
<dbReference type="GO" id="GO:0006412">
    <property type="term" value="P:translation"/>
    <property type="evidence" value="ECO:0007669"/>
    <property type="project" value="UniProtKB-UniRule"/>
</dbReference>
<comment type="similarity">
    <text evidence="1 6 7">Belongs to the universal ribosomal protein uS4 family.</text>
</comment>
<comment type="caution">
    <text evidence="10">The sequence shown here is derived from an EMBL/GenBank/DDBJ whole genome shotgun (WGS) entry which is preliminary data.</text>
</comment>
<protein>
    <recommendedName>
        <fullName evidence="6">Small ribosomal subunit protein uS4</fullName>
    </recommendedName>
</protein>
<dbReference type="PANTHER" id="PTHR11831:SF5">
    <property type="entry name" value="40S RIBOSOMAL PROTEIN S9"/>
    <property type="match status" value="1"/>
</dbReference>
<keyword evidence="5 6" id="KW-0687">Ribonucleoprotein</keyword>
<dbReference type="SUPFAM" id="SSF55174">
    <property type="entry name" value="Alpha-L RNA-binding motif"/>
    <property type="match status" value="1"/>
</dbReference>
<dbReference type="GO" id="GO:0042274">
    <property type="term" value="P:ribosomal small subunit biogenesis"/>
    <property type="evidence" value="ECO:0007669"/>
    <property type="project" value="TreeGrafter"/>
</dbReference>
<dbReference type="PANTHER" id="PTHR11831">
    <property type="entry name" value="30S 40S RIBOSOMAL PROTEIN"/>
    <property type="match status" value="1"/>
</dbReference>
<dbReference type="PROSITE" id="PS50889">
    <property type="entry name" value="S4"/>
    <property type="match status" value="1"/>
</dbReference>
<evidence type="ECO:0000259" key="8">
    <source>
        <dbReference type="SMART" id="SM00363"/>
    </source>
</evidence>
<dbReference type="Gene3D" id="3.10.290.10">
    <property type="entry name" value="RNA-binding S4 domain"/>
    <property type="match status" value="1"/>
</dbReference>
<dbReference type="HAMAP" id="MF_01306_A">
    <property type="entry name" value="Ribosomal_uS4_A"/>
    <property type="match status" value="1"/>
</dbReference>
<dbReference type="EMBL" id="DSDY01000122">
    <property type="protein sequence ID" value="HDS10728.1"/>
    <property type="molecule type" value="Genomic_DNA"/>
</dbReference>
<dbReference type="AlphaFoldDB" id="A0A7C1I5N9"/>
<dbReference type="NCBIfam" id="NF003139">
    <property type="entry name" value="PRK04051.1"/>
    <property type="match status" value="1"/>
</dbReference>
<evidence type="ECO:0000256" key="2">
    <source>
        <dbReference type="ARBA" id="ARBA00022730"/>
    </source>
</evidence>
<organism evidence="10">
    <name type="scientific">Fervidicoccus fontis</name>
    <dbReference type="NCBI Taxonomy" id="683846"/>
    <lineage>
        <taxon>Archaea</taxon>
        <taxon>Thermoproteota</taxon>
        <taxon>Thermoprotei</taxon>
        <taxon>Fervidicoccales</taxon>
        <taxon>Fervidicoccaceae</taxon>
        <taxon>Fervidicoccus</taxon>
    </lineage>
</organism>
<evidence type="ECO:0000256" key="3">
    <source>
        <dbReference type="ARBA" id="ARBA00022884"/>
    </source>
</evidence>
<gene>
    <name evidence="6" type="primary">rps4</name>
    <name evidence="10" type="ORF">ENO04_03830</name>
</gene>
<accession>A0A7C1I5N9</accession>
<dbReference type="GO" id="GO:0015935">
    <property type="term" value="C:small ribosomal subunit"/>
    <property type="evidence" value="ECO:0007669"/>
    <property type="project" value="InterPro"/>
</dbReference>
<comment type="function">
    <text evidence="6">With S5 and S12 plays an important role in translational accuracy.</text>
</comment>
<dbReference type="InterPro" id="IPR001912">
    <property type="entry name" value="Ribosomal_uS4_N"/>
</dbReference>
<name>A0A7C1I5N9_9CREN</name>
<keyword evidence="4 6" id="KW-0689">Ribosomal protein</keyword>
<dbReference type="Pfam" id="PF00163">
    <property type="entry name" value="Ribosomal_S4"/>
    <property type="match status" value="1"/>
</dbReference>
<dbReference type="InterPro" id="IPR005710">
    <property type="entry name" value="Ribosomal_uS4_euk/arc"/>
</dbReference>
<dbReference type="GO" id="GO:0003735">
    <property type="term" value="F:structural constituent of ribosome"/>
    <property type="evidence" value="ECO:0007669"/>
    <property type="project" value="InterPro"/>
</dbReference>
<keyword evidence="3 6" id="KW-0694">RNA-binding</keyword>
<evidence type="ECO:0000256" key="6">
    <source>
        <dbReference type="HAMAP-Rule" id="MF_01306"/>
    </source>
</evidence>
<comment type="subunit">
    <text evidence="6">Part of the 30S ribosomal subunit. Contacts protein S5. The interaction surface between S4 and S5 is involved in control of translational fidelity.</text>
</comment>
<feature type="domain" description="RNA-binding S4" evidence="8">
    <location>
        <begin position="103"/>
        <end position="167"/>
    </location>
</feature>
<dbReference type="InterPro" id="IPR022802">
    <property type="entry name" value="Ribosomal_uS4_arc"/>
</dbReference>
<evidence type="ECO:0000256" key="1">
    <source>
        <dbReference type="ARBA" id="ARBA00007465"/>
    </source>
</evidence>
<sequence>MGDPRKSRRKWIGPNHPWRRERLQQEIILLGKYGLRNKRELWLANTIAREFRHRARKLLGLSEELRRKDEELLLKRLVSMGYLPEGATLDDVLSLTAENILERRLQTIVYKKGLARSIYQARQLIVHGHIVVKGRRVYSPGYLVSREEEPFVDLAPNSPFRKAQEEQAA</sequence>
<dbReference type="PROSITE" id="PS00632">
    <property type="entry name" value="RIBOSOMAL_S4"/>
    <property type="match status" value="1"/>
</dbReference>